<evidence type="ECO:0008006" key="10">
    <source>
        <dbReference type="Google" id="ProtNLM"/>
    </source>
</evidence>
<reference evidence="8" key="1">
    <citation type="journal article" date="2023" name="Int. J. Syst. Evol. Microbiol.">
        <title>Methylocystis iwaonis sp. nov., a type II methane-oxidizing bacterium from surface soil of a rice paddy field in Japan, and emended description of the genus Methylocystis (ex Whittenbury et al. 1970) Bowman et al. 1993.</title>
        <authorList>
            <person name="Kaise H."/>
            <person name="Sawadogo J.B."/>
            <person name="Alam M.S."/>
            <person name="Ueno C."/>
            <person name="Dianou D."/>
            <person name="Shinjo R."/>
            <person name="Asakawa S."/>
        </authorList>
    </citation>
    <scope>NUCLEOTIDE SEQUENCE</scope>
    <source>
        <strain evidence="8">LMG27198</strain>
    </source>
</reference>
<evidence type="ECO:0000313" key="9">
    <source>
        <dbReference type="Proteomes" id="UP001144323"/>
    </source>
</evidence>
<proteinExistence type="inferred from homology"/>
<dbReference type="AlphaFoldDB" id="A0A9W6GW86"/>
<dbReference type="InterPro" id="IPR003370">
    <property type="entry name" value="Chromate_transpt"/>
</dbReference>
<dbReference type="Pfam" id="PF02417">
    <property type="entry name" value="Chromate_transp"/>
    <property type="match status" value="1"/>
</dbReference>
<feature type="transmembrane region" description="Helical" evidence="7">
    <location>
        <begin position="79"/>
        <end position="103"/>
    </location>
</feature>
<evidence type="ECO:0000256" key="2">
    <source>
        <dbReference type="ARBA" id="ARBA00005262"/>
    </source>
</evidence>
<feature type="transmembrane region" description="Helical" evidence="7">
    <location>
        <begin position="115"/>
        <end position="133"/>
    </location>
</feature>
<protein>
    <recommendedName>
        <fullName evidence="10">Chromate transporter</fullName>
    </recommendedName>
</protein>
<organism evidence="8 9">
    <name type="scientific">Methylocystis echinoides</name>
    <dbReference type="NCBI Taxonomy" id="29468"/>
    <lineage>
        <taxon>Bacteria</taxon>
        <taxon>Pseudomonadati</taxon>
        <taxon>Pseudomonadota</taxon>
        <taxon>Alphaproteobacteria</taxon>
        <taxon>Hyphomicrobiales</taxon>
        <taxon>Methylocystaceae</taxon>
        <taxon>Methylocystis</taxon>
    </lineage>
</organism>
<sequence length="188" mass="19328">MSEPAPSVSIGEIFWAFLVIGATSLGGGVVGYLRSSLVGSLKWLDDETFVELLAICQSMPGLNASNMAILVGDRLRGGAGAAVALIGICLPGGLIMVAAAAALDSGAHDHPLVRAALRGVSAGAVGMVLYVTVQLGLKTIRRPADAVFAAATLLSVSLIHESVLLALITVAPIAALWFQRKRKSGDRQ</sequence>
<evidence type="ECO:0000256" key="5">
    <source>
        <dbReference type="ARBA" id="ARBA00022989"/>
    </source>
</evidence>
<comment type="caution">
    <text evidence="8">The sequence shown here is derived from an EMBL/GenBank/DDBJ whole genome shotgun (WGS) entry which is preliminary data.</text>
</comment>
<dbReference type="PANTHER" id="PTHR43663:SF1">
    <property type="entry name" value="CHROMATE TRANSPORTER"/>
    <property type="match status" value="1"/>
</dbReference>
<comment type="subcellular location">
    <subcellularLocation>
        <location evidence="1">Cell membrane</location>
        <topology evidence="1">Multi-pass membrane protein</topology>
    </subcellularLocation>
</comment>
<comment type="similarity">
    <text evidence="2">Belongs to the chromate ion transporter (CHR) (TC 2.A.51) family.</text>
</comment>
<feature type="transmembrane region" description="Helical" evidence="7">
    <location>
        <begin position="153"/>
        <end position="178"/>
    </location>
</feature>
<evidence type="ECO:0000256" key="4">
    <source>
        <dbReference type="ARBA" id="ARBA00022692"/>
    </source>
</evidence>
<keyword evidence="6 7" id="KW-0472">Membrane</keyword>
<evidence type="ECO:0000313" key="8">
    <source>
        <dbReference type="EMBL" id="GLI94015.1"/>
    </source>
</evidence>
<dbReference type="EMBL" id="BSEC01000001">
    <property type="protein sequence ID" value="GLI94015.1"/>
    <property type="molecule type" value="Genomic_DNA"/>
</dbReference>
<keyword evidence="9" id="KW-1185">Reference proteome</keyword>
<dbReference type="GO" id="GO:0015109">
    <property type="term" value="F:chromate transmembrane transporter activity"/>
    <property type="evidence" value="ECO:0007669"/>
    <property type="project" value="InterPro"/>
</dbReference>
<evidence type="ECO:0000256" key="7">
    <source>
        <dbReference type="SAM" id="Phobius"/>
    </source>
</evidence>
<evidence type="ECO:0000256" key="3">
    <source>
        <dbReference type="ARBA" id="ARBA00022475"/>
    </source>
</evidence>
<feature type="transmembrane region" description="Helical" evidence="7">
    <location>
        <begin position="12"/>
        <end position="33"/>
    </location>
</feature>
<accession>A0A9W6GW86</accession>
<keyword evidence="3" id="KW-1003">Cell membrane</keyword>
<dbReference type="InterPro" id="IPR052518">
    <property type="entry name" value="CHR_Transporter"/>
</dbReference>
<gene>
    <name evidence="8" type="ORF">LMG27198_30070</name>
</gene>
<keyword evidence="5 7" id="KW-1133">Transmembrane helix</keyword>
<dbReference type="PANTHER" id="PTHR43663">
    <property type="entry name" value="CHROMATE TRANSPORT PROTEIN-RELATED"/>
    <property type="match status" value="1"/>
</dbReference>
<evidence type="ECO:0000256" key="1">
    <source>
        <dbReference type="ARBA" id="ARBA00004651"/>
    </source>
</evidence>
<keyword evidence="4 7" id="KW-0812">Transmembrane</keyword>
<name>A0A9W6GW86_9HYPH</name>
<dbReference type="Proteomes" id="UP001144323">
    <property type="component" value="Unassembled WGS sequence"/>
</dbReference>
<dbReference type="GO" id="GO:0005886">
    <property type="term" value="C:plasma membrane"/>
    <property type="evidence" value="ECO:0007669"/>
    <property type="project" value="UniProtKB-SubCell"/>
</dbReference>
<evidence type="ECO:0000256" key="6">
    <source>
        <dbReference type="ARBA" id="ARBA00023136"/>
    </source>
</evidence>
<dbReference type="RefSeq" id="WP_281804040.1">
    <property type="nucleotide sequence ID" value="NZ_BSEC01000001.1"/>
</dbReference>